<keyword evidence="5" id="KW-1185">Reference proteome</keyword>
<dbReference type="PANTHER" id="PTHR47197">
    <property type="entry name" value="PROTEIN NIRF"/>
    <property type="match status" value="1"/>
</dbReference>
<dbReference type="InterPro" id="IPR015943">
    <property type="entry name" value="WD40/YVTN_repeat-like_dom_sf"/>
</dbReference>
<reference evidence="4 5" key="1">
    <citation type="submission" date="2022-12" db="EMBL/GenBank/DDBJ databases">
        <title>Draft genome sequence of Paenibacillus sp. dW9.</title>
        <authorList>
            <person name="Choi E.-W."/>
            <person name="Kim D.-U."/>
        </authorList>
    </citation>
    <scope>NUCLEOTIDE SEQUENCE [LARGE SCALE GENOMIC DNA]</scope>
    <source>
        <strain evidence="5">dW9</strain>
    </source>
</reference>
<evidence type="ECO:0000256" key="3">
    <source>
        <dbReference type="SAM" id="SignalP"/>
    </source>
</evidence>
<proteinExistence type="predicted"/>
<dbReference type="EMBL" id="JAQAGZ010000009">
    <property type="protein sequence ID" value="MCZ8513882.1"/>
    <property type="molecule type" value="Genomic_DNA"/>
</dbReference>
<dbReference type="InterPro" id="IPR017850">
    <property type="entry name" value="Alkaline_phosphatase_core_sf"/>
</dbReference>
<dbReference type="Proteomes" id="UP001527882">
    <property type="component" value="Unassembled WGS sequence"/>
</dbReference>
<dbReference type="Gene3D" id="2.130.10.10">
    <property type="entry name" value="YVTN repeat-like/Quinoprotein amine dehydrogenase"/>
    <property type="match status" value="2"/>
</dbReference>
<organism evidence="4 5">
    <name type="scientific">Paenibacillus gyeongsangnamensis</name>
    <dbReference type="NCBI Taxonomy" id="3388067"/>
    <lineage>
        <taxon>Bacteria</taxon>
        <taxon>Bacillati</taxon>
        <taxon>Bacillota</taxon>
        <taxon>Bacilli</taxon>
        <taxon>Bacillales</taxon>
        <taxon>Paenibacillaceae</taxon>
        <taxon>Paenibacillus</taxon>
    </lineage>
</organism>
<dbReference type="RefSeq" id="WP_269882403.1">
    <property type="nucleotide sequence ID" value="NZ_JAQAGZ010000009.1"/>
</dbReference>
<dbReference type="InterPro" id="IPR051200">
    <property type="entry name" value="Host-pathogen_enzymatic-act"/>
</dbReference>
<dbReference type="InterPro" id="IPR011044">
    <property type="entry name" value="Quino_amine_DH_bsu"/>
</dbReference>
<dbReference type="Pfam" id="PF04185">
    <property type="entry name" value="Phosphoesterase"/>
    <property type="match status" value="1"/>
</dbReference>
<dbReference type="InterPro" id="IPR007312">
    <property type="entry name" value="Phosphoesterase"/>
</dbReference>
<dbReference type="PANTHER" id="PTHR47197:SF3">
    <property type="entry name" value="DIHYDRO-HEME D1 DEHYDROGENASE"/>
    <property type="match status" value="1"/>
</dbReference>
<protein>
    <submittedName>
        <fullName evidence="4">Bifunctional YncE family protein/alkaline phosphatase family protein</fullName>
    </submittedName>
</protein>
<accession>A0ABT4QAG3</accession>
<evidence type="ECO:0000256" key="1">
    <source>
        <dbReference type="ARBA" id="ARBA00022801"/>
    </source>
</evidence>
<dbReference type="Gene3D" id="3.40.720.10">
    <property type="entry name" value="Alkaline Phosphatase, subunit A"/>
    <property type="match status" value="1"/>
</dbReference>
<name>A0ABT4QAG3_9BACL</name>
<feature type="region of interest" description="Disordered" evidence="2">
    <location>
        <begin position="763"/>
        <end position="799"/>
    </location>
</feature>
<dbReference type="InterPro" id="IPR019405">
    <property type="entry name" value="Lactonase_7-beta_prop"/>
</dbReference>
<evidence type="ECO:0000313" key="4">
    <source>
        <dbReference type="EMBL" id="MCZ8513882.1"/>
    </source>
</evidence>
<keyword evidence="3" id="KW-0732">Signal</keyword>
<dbReference type="SUPFAM" id="SSF53649">
    <property type="entry name" value="Alkaline phosphatase-like"/>
    <property type="match status" value="1"/>
</dbReference>
<evidence type="ECO:0000256" key="2">
    <source>
        <dbReference type="SAM" id="MobiDB-lite"/>
    </source>
</evidence>
<dbReference type="InterPro" id="IPR011964">
    <property type="entry name" value="YVTN_b-propeller_repeat"/>
</dbReference>
<comment type="caution">
    <text evidence="4">The sequence shown here is derived from an EMBL/GenBank/DDBJ whole genome shotgun (WGS) entry which is preliminary data.</text>
</comment>
<dbReference type="NCBIfam" id="TIGR02276">
    <property type="entry name" value="beta_rpt_yvtn"/>
    <property type="match status" value="2"/>
</dbReference>
<keyword evidence="1" id="KW-0378">Hydrolase</keyword>
<sequence>MKTVKVSKKLIATTLATLLLGSSTAFAAYNVVAGPQANGTGVTPHGWLLTPAGKQLNLGHKPWGGAISPDHRYLVVSNGEEPWGSVKSRQSLQVVDIEQQKVVSEVIPSEGLSLWLGVAFSPDGKTLYASASGNKIAVYHFDNGILTEKPSIIMNDVNNPNNKFSPAGISVSPDSKFLYVANNLDNSVSRVDLTLGQVTAIKSVGKNPYTAFLSHNGSKLYATNWGESSVSILDTENFTVKKTINVGLHPNAVAENPVDGFIYVSCSDSDQISVIDPNTEQVIQTISLSPYSGAPTGSQPDALTVSPDGKTLYVANAGNNDIAVVSLEDSSRAKVEGLIPTAWYPSGVFLSKDGKKLMALSAKGLGAGPHLNGTIEDLIHGSLSFVDVPSDEQLKKYTKQVEDNNKGNKAEGDGWLSKLKGNNDFPIPRFADQHSPIKHVIYVLKENKTYDQILGDLGKGNGDPNLTQYGKNITPNLHKLANQFVTLDNFYVNSQVSADGHDWLTAAKANDWKEKTYGAQDHDYDWQGVDSASYSKAGHLWNDAAISGVSFRNYGEFMFPTKDKSQWEPSDKSMGNNYDANYPGWDLNIHDLTRFNEWNTEFKQFEKNGNLPQLEMVYLPNDHTAGTSPGMPTPQAMVAENDYALGKLVDTVAQSKYWKDTAIFVVEDDAWDGFDHVDAHRTEALVISPYTQTGKVDSTLYDQTSIIRTVQLILGMKPMTQFDASAVPMLNSFTDRPNFAPYKVEEPLYPLNQMNGQNAPMADVSKQLDFSQPDTVDKDKLDRANWKATKGDQPYPGDK</sequence>
<feature type="chain" id="PRO_5046507640" evidence="3">
    <location>
        <begin position="28"/>
        <end position="799"/>
    </location>
</feature>
<feature type="signal peptide" evidence="3">
    <location>
        <begin position="1"/>
        <end position="27"/>
    </location>
</feature>
<feature type="compositionally biased region" description="Basic and acidic residues" evidence="2">
    <location>
        <begin position="775"/>
        <end position="785"/>
    </location>
</feature>
<dbReference type="SUPFAM" id="SSF50969">
    <property type="entry name" value="YVTN repeat-like/Quinoprotein amine dehydrogenase"/>
    <property type="match status" value="1"/>
</dbReference>
<evidence type="ECO:0000313" key="5">
    <source>
        <dbReference type="Proteomes" id="UP001527882"/>
    </source>
</evidence>
<gene>
    <name evidence="4" type="ORF">O9H85_15870</name>
</gene>
<dbReference type="Pfam" id="PF10282">
    <property type="entry name" value="Lactonase"/>
    <property type="match status" value="2"/>
</dbReference>